<gene>
    <name evidence="2" type="ORF">LLEC1_03419</name>
</gene>
<proteinExistence type="predicted"/>
<accession>A0A179I4Z7</accession>
<keyword evidence="3" id="KW-1185">Reference proteome</keyword>
<evidence type="ECO:0000313" key="3">
    <source>
        <dbReference type="Proteomes" id="UP000243081"/>
    </source>
</evidence>
<name>A0A179I4Z7_CORDF</name>
<dbReference type="EMBL" id="LUKN01003502">
    <property type="protein sequence ID" value="OAQ97354.1"/>
    <property type="molecule type" value="Genomic_DNA"/>
</dbReference>
<dbReference type="AlphaFoldDB" id="A0A179I4Z7"/>
<organism evidence="2 3">
    <name type="scientific">Cordyceps confragosa</name>
    <name type="common">Lecanicillium lecanii</name>
    <dbReference type="NCBI Taxonomy" id="2714763"/>
    <lineage>
        <taxon>Eukaryota</taxon>
        <taxon>Fungi</taxon>
        <taxon>Dikarya</taxon>
        <taxon>Ascomycota</taxon>
        <taxon>Pezizomycotina</taxon>
        <taxon>Sordariomycetes</taxon>
        <taxon>Hypocreomycetidae</taxon>
        <taxon>Hypocreales</taxon>
        <taxon>Cordycipitaceae</taxon>
        <taxon>Akanthomyces</taxon>
    </lineage>
</organism>
<dbReference type="Proteomes" id="UP000243081">
    <property type="component" value="Unassembled WGS sequence"/>
</dbReference>
<evidence type="ECO:0000313" key="2">
    <source>
        <dbReference type="EMBL" id="OAQ97354.1"/>
    </source>
</evidence>
<protein>
    <submittedName>
        <fullName evidence="2">Uncharacterized protein</fullName>
    </submittedName>
</protein>
<reference evidence="2 3" key="1">
    <citation type="submission" date="2016-03" db="EMBL/GenBank/DDBJ databases">
        <title>Fine-scale spatial genetic structure of a fungal parasite of coffee scale insects.</title>
        <authorList>
            <person name="Jackson D."/>
            <person name="Zemenick K.A."/>
            <person name="Malloure B."/>
            <person name="Quandt C.A."/>
            <person name="James T.Y."/>
        </authorList>
    </citation>
    <scope>NUCLEOTIDE SEQUENCE [LARGE SCALE GENOMIC DNA]</scope>
    <source>
        <strain evidence="2 3">UM487</strain>
    </source>
</reference>
<sequence length="81" mass="8825">MPTPAKTRSSGPGTSLTNSDSLLDASSKSQFLLYSGNTELFIQLDKAQAEQPANSTYRPNQAPVLEASARFKPLRVPFREP</sequence>
<feature type="region of interest" description="Disordered" evidence="1">
    <location>
        <begin position="1"/>
        <end position="21"/>
    </location>
</feature>
<evidence type="ECO:0000256" key="1">
    <source>
        <dbReference type="SAM" id="MobiDB-lite"/>
    </source>
</evidence>
<comment type="caution">
    <text evidence="2">The sequence shown here is derived from an EMBL/GenBank/DDBJ whole genome shotgun (WGS) entry which is preliminary data.</text>
</comment>